<feature type="coiled-coil region" evidence="1">
    <location>
        <begin position="40"/>
        <end position="74"/>
    </location>
</feature>
<evidence type="ECO:0000256" key="1">
    <source>
        <dbReference type="SAM" id="Coils"/>
    </source>
</evidence>
<evidence type="ECO:0000256" key="2">
    <source>
        <dbReference type="SAM" id="Phobius"/>
    </source>
</evidence>
<dbReference type="Proteomes" id="UP000315925">
    <property type="component" value="Chromosome"/>
</dbReference>
<reference evidence="6" key="3">
    <citation type="submission" date="2019-03" db="EMBL/GenBank/DDBJ databases">
        <title>Complete genome of Methylacidiphilum kamchatkense Kam1.</title>
        <authorList>
            <person name="Kruse T."/>
            <person name="Murarilal Ratnadevi C."/>
            <person name="Erikstad H.-A."/>
            <person name="Birkeland N.-K."/>
        </authorList>
    </citation>
    <scope>NUCLEOTIDE SEQUENCE [LARGE SCALE GENOMIC DNA]</scope>
    <source>
        <strain evidence="6">kam1</strain>
    </source>
</reference>
<protein>
    <submittedName>
        <fullName evidence="4">Septum formation initiator</fullName>
    </submittedName>
</protein>
<organism evidence="4 6">
    <name type="scientific">Methylacidiphilum kamchatkense Kam1</name>
    <dbReference type="NCBI Taxonomy" id="1202785"/>
    <lineage>
        <taxon>Bacteria</taxon>
        <taxon>Pseudomonadati</taxon>
        <taxon>Verrucomicrobiota</taxon>
        <taxon>Methylacidiphilae</taxon>
        <taxon>Methylacidiphilales</taxon>
        <taxon>Methylacidiphilaceae</taxon>
        <taxon>Methylacidiphilum (ex Ratnadevi et al. 2023)</taxon>
    </lineage>
</organism>
<keyword evidence="1" id="KW-0175">Coiled coil</keyword>
<evidence type="ECO:0000313" key="5">
    <source>
        <dbReference type="Proteomes" id="UP000031594"/>
    </source>
</evidence>
<evidence type="ECO:0000313" key="3">
    <source>
        <dbReference type="EMBL" id="KIE59038.1"/>
    </source>
</evidence>
<evidence type="ECO:0000313" key="6">
    <source>
        <dbReference type="Proteomes" id="UP000315925"/>
    </source>
</evidence>
<reference evidence="3 5" key="1">
    <citation type="submission" date="2014-08" db="EMBL/GenBank/DDBJ databases">
        <title>Methylacidiphilum kamchatkense strain Kam1 draft genome sequence.</title>
        <authorList>
            <person name="Birkeland N.-K."/>
            <person name="Erikstad H.A."/>
        </authorList>
    </citation>
    <scope>NUCLEOTIDE SEQUENCE [LARGE SCALE GENOMIC DNA]</scope>
    <source>
        <strain evidence="3 5">Kam1</strain>
    </source>
</reference>
<keyword evidence="2" id="KW-0812">Transmembrane</keyword>
<dbReference type="EMBL" id="JQNX01000002">
    <property type="protein sequence ID" value="KIE59038.1"/>
    <property type="molecule type" value="Genomic_DNA"/>
</dbReference>
<dbReference type="STRING" id="1202785.A946_03095"/>
<dbReference type="RefSeq" id="WP_039721071.1">
    <property type="nucleotide sequence ID" value="NZ_CP037899.1"/>
</dbReference>
<dbReference type="AlphaFoldDB" id="A0A0C1UT92"/>
<gene>
    <name evidence="3" type="ORF">A946_03095</name>
    <name evidence="4" type="ORF">kam1_1850</name>
</gene>
<dbReference type="Pfam" id="PF04977">
    <property type="entry name" value="DivIC"/>
    <property type="match status" value="1"/>
</dbReference>
<feature type="transmembrane region" description="Helical" evidence="2">
    <location>
        <begin position="20"/>
        <end position="37"/>
    </location>
</feature>
<keyword evidence="2" id="KW-0472">Membrane</keyword>
<name>A0A0C1UT92_9BACT</name>
<accession>A0A0C1UT92</accession>
<proteinExistence type="predicted"/>
<keyword evidence="2" id="KW-1133">Transmembrane helix</keyword>
<reference evidence="4" key="2">
    <citation type="journal article" date="2019" name="BMC Genomics">
        <title>Complete genome sequence analysis of the thermoacidophilic verrucomicrobial methanotroph 'Candidatus Methylacidiphilum kamchatkense' strain Kam1 and comparison with its closest relatives.</title>
        <authorList>
            <person name="Kruse T."/>
            <person name="Ratnadevi C.M."/>
            <person name="Erikstad H.A."/>
            <person name="Birkeland N.K."/>
        </authorList>
    </citation>
    <scope>NUCLEOTIDE SEQUENCE</scope>
    <source>
        <strain evidence="4">Kam1</strain>
    </source>
</reference>
<dbReference type="KEGG" id="mkc:kam1_1850"/>
<dbReference type="OrthoDB" id="196829at2"/>
<evidence type="ECO:0000313" key="4">
    <source>
        <dbReference type="EMBL" id="QDQ43062.1"/>
    </source>
</evidence>
<dbReference type="EMBL" id="CP037899">
    <property type="protein sequence ID" value="QDQ43062.1"/>
    <property type="molecule type" value="Genomic_DNA"/>
</dbReference>
<keyword evidence="5" id="KW-1185">Reference proteome</keyword>
<dbReference type="InterPro" id="IPR007060">
    <property type="entry name" value="FtsL/DivIC"/>
</dbReference>
<dbReference type="Proteomes" id="UP000031594">
    <property type="component" value="Unassembled WGS sequence"/>
</dbReference>
<sequence>MIKFKSLNFWIYFIQSTKLLIFLGLFALLLSVFIPIIRKIDQLEKKKELLAKEYAEAELKNKELSCKLHLLKHDPSFIERIARDRLNMGKPGEIIFRFYPYGYVPLNKKSVNKLENKEPVEKKP</sequence>